<name>A0ABN7XRF5_GIGMA</name>
<evidence type="ECO:0000313" key="3">
    <source>
        <dbReference type="Proteomes" id="UP000789901"/>
    </source>
</evidence>
<evidence type="ECO:0000313" key="2">
    <source>
        <dbReference type="EMBL" id="CAG8856629.1"/>
    </source>
</evidence>
<feature type="non-terminal residue" evidence="2">
    <location>
        <position position="1"/>
    </location>
</feature>
<dbReference type="EMBL" id="CAJVQB010161985">
    <property type="protein sequence ID" value="CAG8856629.1"/>
    <property type="molecule type" value="Genomic_DNA"/>
</dbReference>
<reference evidence="2 3" key="1">
    <citation type="submission" date="2021-06" db="EMBL/GenBank/DDBJ databases">
        <authorList>
            <person name="Kallberg Y."/>
            <person name="Tangrot J."/>
            <person name="Rosling A."/>
        </authorList>
    </citation>
    <scope>NUCLEOTIDE SEQUENCE [LARGE SCALE GENOMIC DNA]</scope>
    <source>
        <strain evidence="2 3">120-4 pot B 10/14</strain>
    </source>
</reference>
<evidence type="ECO:0000256" key="1">
    <source>
        <dbReference type="SAM" id="Phobius"/>
    </source>
</evidence>
<comment type="caution">
    <text evidence="2">The sequence shown here is derived from an EMBL/GenBank/DDBJ whole genome shotgun (WGS) entry which is preliminary data.</text>
</comment>
<keyword evidence="3" id="KW-1185">Reference proteome</keyword>
<feature type="transmembrane region" description="Helical" evidence="1">
    <location>
        <begin position="18"/>
        <end position="35"/>
    </location>
</feature>
<proteinExistence type="predicted"/>
<keyword evidence="1" id="KW-0812">Transmembrane</keyword>
<feature type="non-terminal residue" evidence="2">
    <location>
        <position position="40"/>
    </location>
</feature>
<sequence length="40" mass="4738">VCQPLIILLRLYGFKLEWLLEIVVGWLYLLVYAEVDKVSE</sequence>
<accession>A0ABN7XRF5</accession>
<protein>
    <submittedName>
        <fullName evidence="2">42092_t:CDS:1</fullName>
    </submittedName>
</protein>
<keyword evidence="1" id="KW-0472">Membrane</keyword>
<keyword evidence="1" id="KW-1133">Transmembrane helix</keyword>
<gene>
    <name evidence="2" type="ORF">GMARGA_LOCUS45450</name>
</gene>
<dbReference type="Proteomes" id="UP000789901">
    <property type="component" value="Unassembled WGS sequence"/>
</dbReference>
<organism evidence="2 3">
    <name type="scientific">Gigaspora margarita</name>
    <dbReference type="NCBI Taxonomy" id="4874"/>
    <lineage>
        <taxon>Eukaryota</taxon>
        <taxon>Fungi</taxon>
        <taxon>Fungi incertae sedis</taxon>
        <taxon>Mucoromycota</taxon>
        <taxon>Glomeromycotina</taxon>
        <taxon>Glomeromycetes</taxon>
        <taxon>Diversisporales</taxon>
        <taxon>Gigasporaceae</taxon>
        <taxon>Gigaspora</taxon>
    </lineage>
</organism>